<dbReference type="Proteomes" id="UP000327493">
    <property type="component" value="Chromosome 10"/>
</dbReference>
<keyword evidence="2" id="KW-1185">Reference proteome</keyword>
<dbReference type="EMBL" id="VOFY01000010">
    <property type="protein sequence ID" value="KAA8589154.1"/>
    <property type="molecule type" value="Genomic_DNA"/>
</dbReference>
<comment type="caution">
    <text evidence="1">The sequence shown here is derived from an EMBL/GenBank/DDBJ whole genome shotgun (WGS) entry which is preliminary data.</text>
</comment>
<proteinExistence type="predicted"/>
<organism evidence="1 2">
    <name type="scientific">Etheostoma spectabile</name>
    <name type="common">orangethroat darter</name>
    <dbReference type="NCBI Taxonomy" id="54343"/>
    <lineage>
        <taxon>Eukaryota</taxon>
        <taxon>Metazoa</taxon>
        <taxon>Chordata</taxon>
        <taxon>Craniata</taxon>
        <taxon>Vertebrata</taxon>
        <taxon>Euteleostomi</taxon>
        <taxon>Actinopterygii</taxon>
        <taxon>Neopterygii</taxon>
        <taxon>Teleostei</taxon>
        <taxon>Neoteleostei</taxon>
        <taxon>Acanthomorphata</taxon>
        <taxon>Eupercaria</taxon>
        <taxon>Perciformes</taxon>
        <taxon>Percoidei</taxon>
        <taxon>Percidae</taxon>
        <taxon>Etheostomatinae</taxon>
        <taxon>Etheostoma</taxon>
    </lineage>
</organism>
<evidence type="ECO:0000313" key="2">
    <source>
        <dbReference type="Proteomes" id="UP000327493"/>
    </source>
</evidence>
<gene>
    <name evidence="1" type="ORF">FQN60_010499</name>
</gene>
<sequence>MSDIKLPQKLQKITDDLLREYTWSPVAELASWTPHTGREEKRKGNCHTCLSALTKHTPSYSSSIWDLKYCRISFLLAFIVGVSRPFSIENSSVWMQMAFT</sequence>
<reference evidence="1 2" key="1">
    <citation type="submission" date="2019-08" db="EMBL/GenBank/DDBJ databases">
        <title>A chromosome-level genome assembly, high-density linkage maps, and genome scans reveal the genomic architecture of hybrid incompatibilities underlying speciation via character displacement in darters (Percidae: Etheostominae).</title>
        <authorList>
            <person name="Moran R.L."/>
            <person name="Catchen J.M."/>
            <person name="Fuller R.C."/>
        </authorList>
    </citation>
    <scope>NUCLEOTIDE SEQUENCE [LARGE SCALE GENOMIC DNA]</scope>
    <source>
        <strain evidence="1">EspeVRDwgs_2016</strain>
        <tissue evidence="1">Muscle</tissue>
    </source>
</reference>
<evidence type="ECO:0000313" key="1">
    <source>
        <dbReference type="EMBL" id="KAA8589154.1"/>
    </source>
</evidence>
<protein>
    <submittedName>
        <fullName evidence="1">Uncharacterized protein</fullName>
    </submittedName>
</protein>
<dbReference type="AlphaFoldDB" id="A0A5J5D701"/>
<accession>A0A5J5D701</accession>
<name>A0A5J5D701_9PERO</name>